<sequence length="1227" mass="143767">MRRKIYLTAAYIIISLNILGMSSVPTGNINNTSDRILGGADEIEVDLLNDTVTSQSGVNVKYGDLKLKVFDMQRDKEKNRAYLKGNIITQVDQPTGILKLESTNGDVSLDGDQGVFYNNFGYLEIGKVTGGEAPNDKIYFGGKVFEYANGNLYINNGWLTTDYNVVETADPNQAGYHLLSKEIIVEPDKQLTLKGSDLYLGDNDIFPFSIPWYRVNIRQDSEVPLFPEWGTKDYYGWQTSWGVLYGDKDSKFKGGFAPKFADQMGLLIGRWENWYKTDKFGTAKLNIDDALIWSKADNKEKYNDPVDYEEKNKRYRLNYSHEYNGEKGILQFNAINGTYNMIPKLEDIITDYEGNGRFLNNTRPKLDSTISFFSMNSDLKELGPDKDITLKTRLKLTDDKEAYALMVYDDIDDIDYGSNIDNDLYSQIELYKDNSRYRVGGYYNYLYDMDPGSTLKDTQSRAEDFGFEFFEKKNNIGFSYDEKNGDKFRKLGLWERDPNLDSMIQYNSLLGGNFYYKYNPSTIREYSQYDSRDLRVSFGDYDFWGDYRIKAGYNINEHERKLDLMDDPLREKVVKGSNERDKEYNRFENIIYSDFREERAYVDFYNDTTKFTFATGQTKEKFWDRDGIYYEPAFSVNSYRQYVNESKFYEFGAERNEIPLGAFGELALFGGVRYDKYDKGYNPYTRHYTNGEDSTLRTQLKLNHTIQLFDNTDNKNRKMDFALSNDLNLFYQRYDYDSGDVKFGTAYNDIRKKTMNPEDIRLKNKDNIYEIKDTINAMIGNTETAYNIEYKRRENPADTSELNGQTFKNDVNFKIDDRQSLSLNYGQDRQYTSENERDRNYNDLTFRNYGAVYNYEGHRLSYQNQGIDSKIWDMKNVDNAKEKIRANTYAYQYSFGDNRLGFDFSQGTDVRRNYTHDLKEIDVDNKIYGVSFLDGGDVENYYRVTYEDYKHKEDGAKVLLTDGRIRNINNSDVLSFTYEYRDKRFTDEELKKYAELEFNKDSNQLTQAELYRVRDILRDRERNSVNFNLNSIMYDRFNSLGDYKRNFKIHLMMQRNEARYDKTGDLWDSLEEVKARIFYSQNRVGFGYEVEENSGWNSGSWDRLNREHKVSLMAKIGKPSEGWNVKTYAKFYENFKDTSSKNRRKSSLDGLGVEIGKEFGYYEWAVAYEREYDLGTRDYEWRVALQFTLLAFPDKPIFGLGADTDAKQKTSPQTYLFDGLKPQDIVD</sequence>
<dbReference type="GeneID" id="78453742"/>
<dbReference type="EMBL" id="LS483487">
    <property type="protein sequence ID" value="SQJ10318.1"/>
    <property type="molecule type" value="Genomic_DNA"/>
</dbReference>
<organism evidence="2 3">
    <name type="scientific">Fusobacterium ulcerans</name>
    <dbReference type="NCBI Taxonomy" id="861"/>
    <lineage>
        <taxon>Bacteria</taxon>
        <taxon>Fusobacteriati</taxon>
        <taxon>Fusobacteriota</taxon>
        <taxon>Fusobacteriia</taxon>
        <taxon>Fusobacteriales</taxon>
        <taxon>Fusobacteriaceae</taxon>
        <taxon>Fusobacterium</taxon>
    </lineage>
</organism>
<keyword evidence="1" id="KW-0812">Transmembrane</keyword>
<dbReference type="RefSeq" id="WP_005981052.1">
    <property type="nucleotide sequence ID" value="NZ_CABKNW010000005.1"/>
</dbReference>
<protein>
    <recommendedName>
        <fullName evidence="4">LPS-assembly protein LptD</fullName>
    </recommendedName>
</protein>
<accession>A0AAX2JDW5</accession>
<evidence type="ECO:0008006" key="4">
    <source>
        <dbReference type="Google" id="ProtNLM"/>
    </source>
</evidence>
<evidence type="ECO:0000256" key="1">
    <source>
        <dbReference type="SAM" id="Phobius"/>
    </source>
</evidence>
<dbReference type="Proteomes" id="UP000249008">
    <property type="component" value="Chromosome 1"/>
</dbReference>
<evidence type="ECO:0000313" key="3">
    <source>
        <dbReference type="Proteomes" id="UP000249008"/>
    </source>
</evidence>
<name>A0AAX2JDW5_9FUSO</name>
<gene>
    <name evidence="2" type="ORF">NCTC12112_02461</name>
</gene>
<evidence type="ECO:0000313" key="2">
    <source>
        <dbReference type="EMBL" id="SQJ10318.1"/>
    </source>
</evidence>
<keyword evidence="1" id="KW-1133">Transmembrane helix</keyword>
<feature type="transmembrane region" description="Helical" evidence="1">
    <location>
        <begin position="5"/>
        <end position="24"/>
    </location>
</feature>
<dbReference type="KEGG" id="ful:C4N20_02895"/>
<keyword evidence="1" id="KW-0472">Membrane</keyword>
<dbReference type="AlphaFoldDB" id="A0AAX2JDW5"/>
<reference evidence="2 3" key="1">
    <citation type="submission" date="2018-06" db="EMBL/GenBank/DDBJ databases">
        <authorList>
            <consortium name="Pathogen Informatics"/>
            <person name="Doyle S."/>
        </authorList>
    </citation>
    <scope>NUCLEOTIDE SEQUENCE [LARGE SCALE GENOMIC DNA]</scope>
    <source>
        <strain evidence="2 3">NCTC12112</strain>
    </source>
</reference>
<proteinExistence type="predicted"/>